<evidence type="ECO:0000256" key="2">
    <source>
        <dbReference type="SAM" id="SignalP"/>
    </source>
</evidence>
<dbReference type="InterPro" id="IPR036709">
    <property type="entry name" value="Autotransporte_beta_dom_sf"/>
</dbReference>
<dbReference type="SUPFAM" id="SSF103515">
    <property type="entry name" value="Autotransporter"/>
    <property type="match status" value="1"/>
</dbReference>
<dbReference type="InterPro" id="IPR006315">
    <property type="entry name" value="OM_autotransptr_brl_dom"/>
</dbReference>
<dbReference type="SUPFAM" id="SSF51126">
    <property type="entry name" value="Pectin lyase-like"/>
    <property type="match status" value="1"/>
</dbReference>
<protein>
    <submittedName>
        <fullName evidence="4">Outer membrane autotransporter barrel domain protein</fullName>
    </submittedName>
</protein>
<dbReference type="RefSeq" id="WP_052489876.1">
    <property type="nucleotide sequence ID" value="NZ_CP009787.1"/>
</dbReference>
<dbReference type="CDD" id="cd01344">
    <property type="entry name" value="PL2_Passenger_AT"/>
    <property type="match status" value="1"/>
</dbReference>
<dbReference type="InterPro" id="IPR043990">
    <property type="entry name" value="AC_1"/>
</dbReference>
<dbReference type="SMART" id="SM00869">
    <property type="entry name" value="Autotransporter"/>
    <property type="match status" value="1"/>
</dbReference>
<dbReference type="NCBIfam" id="TIGR01414">
    <property type="entry name" value="autotrans_barl"/>
    <property type="match status" value="1"/>
</dbReference>
<evidence type="ECO:0000259" key="3">
    <source>
        <dbReference type="PROSITE" id="PS51208"/>
    </source>
</evidence>
<accession>A0ABM5SH16</accession>
<dbReference type="InterPro" id="IPR011050">
    <property type="entry name" value="Pectin_lyase_fold/virulence"/>
</dbReference>
<evidence type="ECO:0000256" key="1">
    <source>
        <dbReference type="ARBA" id="ARBA00022729"/>
    </source>
</evidence>
<dbReference type="InterPro" id="IPR050909">
    <property type="entry name" value="Bact_Autotransporter_VF"/>
</dbReference>
<dbReference type="Pfam" id="PF18883">
    <property type="entry name" value="AC_1"/>
    <property type="match status" value="1"/>
</dbReference>
<proteinExistence type="predicted"/>
<dbReference type="PANTHER" id="PTHR12338:SF5">
    <property type="entry name" value="ANTIGEN 43-RELATED"/>
    <property type="match status" value="1"/>
</dbReference>
<dbReference type="Gene3D" id="2.40.128.130">
    <property type="entry name" value="Autotransporter beta-domain"/>
    <property type="match status" value="1"/>
</dbReference>
<feature type="signal peptide" evidence="2">
    <location>
        <begin position="1"/>
        <end position="25"/>
    </location>
</feature>
<feature type="chain" id="PRO_5047120820" evidence="2">
    <location>
        <begin position="26"/>
        <end position="917"/>
    </location>
</feature>
<name>A0ABM5SH16_YERRO</name>
<dbReference type="InterPro" id="IPR012332">
    <property type="entry name" value="Autotransporter_pectin_lyase_C"/>
</dbReference>
<dbReference type="Pfam" id="PF03797">
    <property type="entry name" value="Autotransporter"/>
    <property type="match status" value="1"/>
</dbReference>
<dbReference type="GeneID" id="45569154"/>
<evidence type="ECO:0000313" key="5">
    <source>
        <dbReference type="Proteomes" id="UP000031914"/>
    </source>
</evidence>
<dbReference type="NCBIfam" id="TIGR02601">
    <property type="entry name" value="autotrns_rpt"/>
    <property type="match status" value="1"/>
</dbReference>
<dbReference type="PROSITE" id="PS51208">
    <property type="entry name" value="AUTOTRANSPORTER"/>
    <property type="match status" value="1"/>
</dbReference>
<reference evidence="4 5" key="1">
    <citation type="journal article" date="2015" name="Genome Announc.">
        <title>Thirty-Two Complete Genome Assemblies of Nine Yersinia Species, Including Y. pestis, Y. pseudotuberculosis, and Y. enterocolitica.</title>
        <authorList>
            <person name="Johnson S.L."/>
            <person name="Daligault H.E."/>
            <person name="Davenport K.W."/>
            <person name="Jaissle J."/>
            <person name="Frey K.G."/>
            <person name="Ladner J.T."/>
            <person name="Broomall S.M."/>
            <person name="Bishop-Lilly K.A."/>
            <person name="Bruce D.C."/>
            <person name="Coyne S.R."/>
            <person name="Gibbons H.S."/>
            <person name="Lo C.C."/>
            <person name="Munk A.C."/>
            <person name="Rosenzweig C.N."/>
            <person name="Koroleva G.I."/>
            <person name="Palacios G.F."/>
            <person name="Redden C.L."/>
            <person name="Xu Y."/>
            <person name="Minogue T.D."/>
            <person name="Chain P.S."/>
        </authorList>
    </citation>
    <scope>NUCLEOTIDE SEQUENCE [LARGE SCALE GENOMIC DNA]</scope>
    <source>
        <strain evidence="4 5">YRA</strain>
    </source>
</reference>
<dbReference type="PANTHER" id="PTHR12338">
    <property type="entry name" value="AUTOTRANSPORTER"/>
    <property type="match status" value="1"/>
</dbReference>
<feature type="domain" description="Autotransporter" evidence="3">
    <location>
        <begin position="638"/>
        <end position="917"/>
    </location>
</feature>
<dbReference type="InterPro" id="IPR005546">
    <property type="entry name" value="Autotransporte_beta"/>
</dbReference>
<evidence type="ECO:0000313" key="4">
    <source>
        <dbReference type="EMBL" id="AJJ12654.1"/>
    </source>
</evidence>
<dbReference type="Proteomes" id="UP000031914">
    <property type="component" value="Chromosome"/>
</dbReference>
<keyword evidence="5" id="KW-1185">Reference proteome</keyword>
<gene>
    <name evidence="4" type="ORF">CH64_289</name>
</gene>
<dbReference type="Gene3D" id="2.160.20.20">
    <property type="match status" value="2"/>
</dbReference>
<dbReference type="EMBL" id="CP009787">
    <property type="protein sequence ID" value="AJJ12654.1"/>
    <property type="molecule type" value="Genomic_DNA"/>
</dbReference>
<dbReference type="Pfam" id="PF12951">
    <property type="entry name" value="PATR"/>
    <property type="match status" value="1"/>
</dbReference>
<dbReference type="InterPro" id="IPR013425">
    <property type="entry name" value="Autotrns_rpt"/>
</dbReference>
<keyword evidence="1 2" id="KW-0732">Signal</keyword>
<organism evidence="4 5">
    <name type="scientific">Yersinia rohdei</name>
    <dbReference type="NCBI Taxonomy" id="29485"/>
    <lineage>
        <taxon>Bacteria</taxon>
        <taxon>Pseudomonadati</taxon>
        <taxon>Pseudomonadota</taxon>
        <taxon>Gammaproteobacteria</taxon>
        <taxon>Enterobacterales</taxon>
        <taxon>Yersiniaceae</taxon>
        <taxon>Yersinia</taxon>
    </lineage>
</organism>
<sequence>MKVTFPSKLSAIALACGCVFTGSEASELTDMNEDYHFVENEEATDIKWNVNHAFISFMGNSNAANALMNFHQGSELLFSEVSNGGDATLNFYDYSSVRFHDSSSAGNATLNFDGHSSVWFYDSSSAGNAILNFYDYSSVRFHDSSSAGNATLNFNEDSSVRFHDSSSAGNAALSFYNHSSVRFHDSSSAGNATLNFNEDSSVWFYDSSSAGNAKLNLNYYNSVWFYGSSSAGNAKLSLDERAYAVFNDNSSAGNATLNFNADSFVRFYHNSSAGNATLSLATGAKAEFFGNSSAGSAIIDSDGLVTFKSQADADNATLMGSGTFDFSDTSGREGNNYVHAGLIEGDGTIKLGNNNFVIGNEQSNTNFSGVIAGSGTLTKQGSGHIVLSGNNIYQGDTYINSGGLILQGGAENNPIIQSKNIYIGNKDKPNTQTYLAATGYLKANVHNNGSLYIDDSTDPEHREEGHHRLKLEGDYSSLDGALHFHTKLNSDDDSEKDQLWITGDVKGNTTVYVHEAGGAGAKTLHGIPLIKVDGNIDGTFTQAGRIVAGAYDYELKSHRHGTTDGTTRSAADPMYYYLSSNIADEDSGDSTTPPRLEQHIKRPEAGSYIANLAAANNMFINRLSDRQAEMEYFDPLSGERKMTSMWLRNEGGHNRSHDTSGQLKTQANRYVVQLGGDVLRWNSNDQDLWRVGLMAGYGNSRSTTTSNARGYNAKSKVDGYSVGIYGTWFANLAEQTGPYADSWVQYSWFNNSVDGEGLAREEYDSKGASASLEGGYTFKVGADKSHSYFIQPQAQAVWMGVKADDHRETNGTQVKGEGDNNVQTRLGIRAFMKSDNGKGQRFEPFAEANWLYNTNEFGVTMNGATIEQAGAKNIAELKLGVEGNINQQLNAWGNVGQQIGDKGYSETNVMLGVKYSF</sequence>